<sequence length="470" mass="48162">MIEPMNEPGTTLGQEPAAEAHGLRRVPEPNHAAFLRAQGAIPGGVNSPVRAYRSVGGDPRFLASARGPYVTDVAGREYVDLVCSWGPALLGHAHPEVVAAVQEAAALGLSFGAPTVGEVDLAEEVRRRVPAAERVRLVSTGTEATMTAIRLARGFTGRPLIIKFAGCYHGHVDGLLAEAGSGVATLALPGSAGVTEAAAAETLVLPYNDLAAVEAAFSQRGSEIAAVITEASPANMGVVPPAEGFNEGLRRITSAHGALFVMDEVLTGFRVGPAGWWGLENDAIRAAGGEGYTPDLFTFGKVIGGGMPVAALGGAAEIMNYLAPLGPVYQAGTLSGNPVAVASGLATLRLADAAVYARVDEVAAALSDAVGEALTAEGVEHRVQRAGSLFSVFFGPLAAASGVRDYAQAQAQETFRYTALFHAMLEAGVNLPPSVFEAWFVSAAHDDAAVSRILDALPGAAKAAAAATPR</sequence>
<accession>A0A919KRT6</accession>
<evidence type="ECO:0000256" key="2">
    <source>
        <dbReference type="ARBA" id="ARBA00001933"/>
    </source>
</evidence>
<dbReference type="HAMAP" id="MF_00375">
    <property type="entry name" value="HemL_aminotrans_3"/>
    <property type="match status" value="1"/>
</dbReference>
<evidence type="ECO:0000256" key="7">
    <source>
        <dbReference type="ARBA" id="ARBA00023244"/>
    </source>
</evidence>
<evidence type="ECO:0000256" key="4">
    <source>
        <dbReference type="ARBA" id="ARBA00008981"/>
    </source>
</evidence>
<proteinExistence type="inferred from homology"/>
<dbReference type="PANTHER" id="PTHR43713">
    <property type="entry name" value="GLUTAMATE-1-SEMIALDEHYDE 2,1-AMINOMUTASE"/>
    <property type="match status" value="1"/>
</dbReference>
<dbReference type="EC" id="5.4.3.8" evidence="8"/>
<evidence type="ECO:0000313" key="10">
    <source>
        <dbReference type="EMBL" id="GHH69987.1"/>
    </source>
</evidence>
<dbReference type="Gene3D" id="3.40.640.10">
    <property type="entry name" value="Type I PLP-dependent aspartate aminotransferase-like (Major domain)"/>
    <property type="match status" value="1"/>
</dbReference>
<dbReference type="FunFam" id="3.40.640.10:FF:000021">
    <property type="entry name" value="Glutamate-1-semialdehyde 2,1-aminomutase"/>
    <property type="match status" value="1"/>
</dbReference>
<dbReference type="InterPro" id="IPR015422">
    <property type="entry name" value="PyrdxlP-dep_Trfase_small"/>
</dbReference>
<dbReference type="PANTHER" id="PTHR43713:SF3">
    <property type="entry name" value="GLUTAMATE-1-SEMIALDEHYDE 2,1-AMINOMUTASE 1, CHLOROPLASTIC-RELATED"/>
    <property type="match status" value="1"/>
</dbReference>
<evidence type="ECO:0000256" key="1">
    <source>
        <dbReference type="ARBA" id="ARBA00001579"/>
    </source>
</evidence>
<name>A0A919KRT6_9MICO</name>
<dbReference type="Pfam" id="PF00202">
    <property type="entry name" value="Aminotran_3"/>
    <property type="match status" value="1"/>
</dbReference>
<comment type="similarity">
    <text evidence="4 8">Belongs to the class-III pyridoxal-phosphate-dependent aminotransferase family. HemL subfamily.</text>
</comment>
<evidence type="ECO:0000256" key="9">
    <source>
        <dbReference type="SAM" id="MobiDB-lite"/>
    </source>
</evidence>
<evidence type="ECO:0000256" key="6">
    <source>
        <dbReference type="ARBA" id="ARBA00023235"/>
    </source>
</evidence>
<comment type="subcellular location">
    <subcellularLocation>
        <location evidence="8">Cytoplasm</location>
    </subcellularLocation>
</comment>
<dbReference type="InterPro" id="IPR015424">
    <property type="entry name" value="PyrdxlP-dep_Trfase"/>
</dbReference>
<dbReference type="CDD" id="cd00610">
    <property type="entry name" value="OAT_like"/>
    <property type="match status" value="1"/>
</dbReference>
<dbReference type="Proteomes" id="UP000627369">
    <property type="component" value="Unassembled WGS sequence"/>
</dbReference>
<keyword evidence="5 8" id="KW-0663">Pyridoxal phosphate</keyword>
<dbReference type="AlphaFoldDB" id="A0A919KRT6"/>
<feature type="region of interest" description="Disordered" evidence="9">
    <location>
        <begin position="1"/>
        <end position="21"/>
    </location>
</feature>
<dbReference type="InterPro" id="IPR005814">
    <property type="entry name" value="Aminotrans_3"/>
</dbReference>
<dbReference type="GO" id="GO:0008483">
    <property type="term" value="F:transaminase activity"/>
    <property type="evidence" value="ECO:0007669"/>
    <property type="project" value="InterPro"/>
</dbReference>
<evidence type="ECO:0000313" key="11">
    <source>
        <dbReference type="Proteomes" id="UP000627369"/>
    </source>
</evidence>
<organism evidence="10 11">
    <name type="scientific">Promicromonospora soli</name>
    <dbReference type="NCBI Taxonomy" id="2035533"/>
    <lineage>
        <taxon>Bacteria</taxon>
        <taxon>Bacillati</taxon>
        <taxon>Actinomycetota</taxon>
        <taxon>Actinomycetes</taxon>
        <taxon>Micrococcales</taxon>
        <taxon>Promicromonosporaceae</taxon>
        <taxon>Promicromonospora</taxon>
    </lineage>
</organism>
<protein>
    <recommendedName>
        <fullName evidence="8">Glutamate-1-semialdehyde 2,1-aminomutase</fullName>
        <shortName evidence="8">GSA</shortName>
        <ecNumber evidence="8">5.4.3.8</ecNumber>
    </recommendedName>
    <alternativeName>
        <fullName evidence="8">Glutamate-1-semialdehyde aminotransferase</fullName>
        <shortName evidence="8">GSA-AT</shortName>
    </alternativeName>
</protein>
<keyword evidence="11" id="KW-1185">Reference proteome</keyword>
<evidence type="ECO:0000256" key="8">
    <source>
        <dbReference type="HAMAP-Rule" id="MF_00375"/>
    </source>
</evidence>
<dbReference type="RefSeq" id="WP_373301625.1">
    <property type="nucleotide sequence ID" value="NZ_BNAS01000002.1"/>
</dbReference>
<evidence type="ECO:0000256" key="3">
    <source>
        <dbReference type="ARBA" id="ARBA00004819"/>
    </source>
</evidence>
<keyword evidence="6 8" id="KW-0413">Isomerase</keyword>
<reference evidence="10" key="2">
    <citation type="submission" date="2020-09" db="EMBL/GenBank/DDBJ databases">
        <authorList>
            <person name="Sun Q."/>
            <person name="Zhou Y."/>
        </authorList>
    </citation>
    <scope>NUCLEOTIDE SEQUENCE</scope>
    <source>
        <strain evidence="10">CGMCC 4.7398</strain>
    </source>
</reference>
<dbReference type="InterPro" id="IPR015421">
    <property type="entry name" value="PyrdxlP-dep_Trfase_major"/>
</dbReference>
<dbReference type="NCBIfam" id="NF000818">
    <property type="entry name" value="PRK00062.1"/>
    <property type="match status" value="1"/>
</dbReference>
<dbReference type="Gene3D" id="3.90.1150.10">
    <property type="entry name" value="Aspartate Aminotransferase, domain 1"/>
    <property type="match status" value="1"/>
</dbReference>
<dbReference type="NCBIfam" id="TIGR00713">
    <property type="entry name" value="hemL"/>
    <property type="match status" value="1"/>
</dbReference>
<comment type="pathway">
    <text evidence="3">Porphyrin-containing compound metabolism; protoporphyrin-IX biosynthesis; 5-aminolevulinate from L-glutamyl-tRNA(Glu): step 2/2.</text>
</comment>
<comment type="cofactor">
    <cofactor evidence="2 8">
        <name>pyridoxal 5'-phosphate</name>
        <dbReference type="ChEBI" id="CHEBI:597326"/>
    </cofactor>
</comment>
<comment type="subunit">
    <text evidence="8">Homodimer.</text>
</comment>
<reference evidence="10" key="1">
    <citation type="journal article" date="2014" name="Int. J. Syst. Evol. Microbiol.">
        <title>Complete genome sequence of Corynebacterium casei LMG S-19264T (=DSM 44701T), isolated from a smear-ripened cheese.</title>
        <authorList>
            <consortium name="US DOE Joint Genome Institute (JGI-PGF)"/>
            <person name="Walter F."/>
            <person name="Albersmeier A."/>
            <person name="Kalinowski J."/>
            <person name="Ruckert C."/>
        </authorList>
    </citation>
    <scope>NUCLEOTIDE SEQUENCE</scope>
    <source>
        <strain evidence="10">CGMCC 4.7398</strain>
    </source>
</reference>
<evidence type="ECO:0000256" key="5">
    <source>
        <dbReference type="ARBA" id="ARBA00022898"/>
    </source>
</evidence>
<dbReference type="EMBL" id="BNAS01000002">
    <property type="protein sequence ID" value="GHH69987.1"/>
    <property type="molecule type" value="Genomic_DNA"/>
</dbReference>
<dbReference type="GO" id="GO:0042286">
    <property type="term" value="F:glutamate-1-semialdehyde 2,1-aminomutase activity"/>
    <property type="evidence" value="ECO:0007669"/>
    <property type="project" value="UniProtKB-UniRule"/>
</dbReference>
<comment type="caution">
    <text evidence="10">The sequence shown here is derived from an EMBL/GenBank/DDBJ whole genome shotgun (WGS) entry which is preliminary data.</text>
</comment>
<keyword evidence="8" id="KW-0963">Cytoplasm</keyword>
<dbReference type="SUPFAM" id="SSF53383">
    <property type="entry name" value="PLP-dependent transferases"/>
    <property type="match status" value="1"/>
</dbReference>
<gene>
    <name evidence="8 10" type="primary">hemL</name>
    <name evidence="10" type="ORF">GCM10017772_15890</name>
</gene>
<feature type="modified residue" description="N6-(pyridoxal phosphate)lysine" evidence="8">
    <location>
        <position position="301"/>
    </location>
</feature>
<keyword evidence="7 8" id="KW-0627">Porphyrin biosynthesis</keyword>
<dbReference type="GO" id="GO:0005737">
    <property type="term" value="C:cytoplasm"/>
    <property type="evidence" value="ECO:0007669"/>
    <property type="project" value="UniProtKB-SubCell"/>
</dbReference>
<dbReference type="InterPro" id="IPR004639">
    <property type="entry name" value="4pyrrol_synth_GluAld_NH2Trfase"/>
</dbReference>
<dbReference type="GO" id="GO:0006782">
    <property type="term" value="P:protoporphyrinogen IX biosynthetic process"/>
    <property type="evidence" value="ECO:0007669"/>
    <property type="project" value="UniProtKB-UniRule"/>
</dbReference>
<dbReference type="GO" id="GO:0030170">
    <property type="term" value="F:pyridoxal phosphate binding"/>
    <property type="evidence" value="ECO:0007669"/>
    <property type="project" value="InterPro"/>
</dbReference>
<comment type="catalytic activity">
    <reaction evidence="1 8">
        <text>(S)-4-amino-5-oxopentanoate = 5-aminolevulinate</text>
        <dbReference type="Rhea" id="RHEA:14265"/>
        <dbReference type="ChEBI" id="CHEBI:57501"/>
        <dbReference type="ChEBI" id="CHEBI:356416"/>
        <dbReference type="EC" id="5.4.3.8"/>
    </reaction>
</comment>